<evidence type="ECO:0000313" key="9">
    <source>
        <dbReference type="EnsemblMetazoa" id="AEPI008144-PA"/>
    </source>
</evidence>
<dbReference type="SUPFAM" id="SSF81301">
    <property type="entry name" value="Nucleotidyltransferase"/>
    <property type="match status" value="1"/>
</dbReference>
<dbReference type="EnsemblMetazoa" id="AEPI008144-RA">
    <property type="protein sequence ID" value="AEPI008144-PA"/>
    <property type="gene ID" value="AEPI008144"/>
</dbReference>
<reference evidence="10" key="1">
    <citation type="submission" date="2013-03" db="EMBL/GenBank/DDBJ databases">
        <title>The Genome Sequence of Anopheles epiroticus epiroticus2.</title>
        <authorList>
            <consortium name="The Broad Institute Genomics Platform"/>
            <person name="Neafsey D.E."/>
            <person name="Howell P."/>
            <person name="Walker B."/>
            <person name="Young S.K."/>
            <person name="Zeng Q."/>
            <person name="Gargeya S."/>
            <person name="Fitzgerald M."/>
            <person name="Haas B."/>
            <person name="Abouelleil A."/>
            <person name="Allen A.W."/>
            <person name="Alvarado L."/>
            <person name="Arachchi H.M."/>
            <person name="Berlin A.M."/>
            <person name="Chapman S.B."/>
            <person name="Gainer-Dewar J."/>
            <person name="Goldberg J."/>
            <person name="Griggs A."/>
            <person name="Gujja S."/>
            <person name="Hansen M."/>
            <person name="Howarth C."/>
            <person name="Imamovic A."/>
            <person name="Ireland A."/>
            <person name="Larimer J."/>
            <person name="McCowan C."/>
            <person name="Murphy C."/>
            <person name="Pearson M."/>
            <person name="Poon T.W."/>
            <person name="Priest M."/>
            <person name="Roberts A."/>
            <person name="Saif S."/>
            <person name="Shea T."/>
            <person name="Sisk P."/>
            <person name="Sykes S."/>
            <person name="Wortman J."/>
            <person name="Nusbaum C."/>
            <person name="Birren B."/>
        </authorList>
    </citation>
    <scope>NUCLEOTIDE SEQUENCE [LARGE SCALE GENOMIC DNA]</scope>
    <source>
        <strain evidence="10">Epiroticus2</strain>
    </source>
</reference>
<dbReference type="Gene3D" id="3.30.460.10">
    <property type="entry name" value="Beta Polymerase, domain 2"/>
    <property type="match status" value="1"/>
</dbReference>
<dbReference type="InterPro" id="IPR002058">
    <property type="entry name" value="PAP_assoc"/>
</dbReference>
<keyword evidence="10" id="KW-1185">Reference proteome</keyword>
<proteinExistence type="predicted"/>
<dbReference type="PANTHER" id="PTHR12271:SF138">
    <property type="entry name" value="GH05885P"/>
    <property type="match status" value="1"/>
</dbReference>
<name>A0A182PMH1_9DIPT</name>
<dbReference type="GO" id="GO:0046872">
    <property type="term" value="F:metal ion binding"/>
    <property type="evidence" value="ECO:0007669"/>
    <property type="project" value="UniProtKB-KW"/>
</dbReference>
<comment type="cofactor">
    <cofactor evidence="2">
        <name>Mg(2+)</name>
        <dbReference type="ChEBI" id="CHEBI:18420"/>
    </cofactor>
</comment>
<dbReference type="SUPFAM" id="SSF81631">
    <property type="entry name" value="PAP/OAS1 substrate-binding domain"/>
    <property type="match status" value="1"/>
</dbReference>
<dbReference type="InterPro" id="IPR043519">
    <property type="entry name" value="NT_sf"/>
</dbReference>
<feature type="region of interest" description="Disordered" evidence="6">
    <location>
        <begin position="685"/>
        <end position="707"/>
    </location>
</feature>
<evidence type="ECO:0000256" key="5">
    <source>
        <dbReference type="ARBA" id="ARBA00022842"/>
    </source>
</evidence>
<sequence length="725" mass="82652">MADQRPSTSQQGAQQQQQQHQQQQQQSRNGRKRRLSMNRKKGNKKGAHKQEEQTEPVSLLLQPVLQSLSSCASGAEMTALLGALQPAPADVDMVLNMVKDDLRRVLNLPNNQATIYEFGSIKSGLLFKDSDLDFYIHYAREKSEREEQTKLIHVICGRMDKDRNFTGMVKILGAKVPLLRAIHVRTNLQCDINFSNARGCYNSKFIHAIMKFDVRIQQLTVMVKFWAQCAHILTSHKQMNSYCLIMMVIFYLQTRKLPVIPSVEDMQQNIERINFGPWNLGYPQEIQYYTWNVSTVRELLVGFFRYYSEFDFAKNLISPYVGRLCSLEELGKKAIRELAPYYRAVEREDYPEFVAGPCISIQDPFELNVNVGKVLRMNVLMEQMKLSFKHAYGVCQRLQGGDFSKLLAALLTDVQKLPKQPKEPKTAPQPSTSGTKPTANGTVAPQQQKGDTPTTNKTQSSTGVPAGVGKNSCWYKCRLPPIENELYLVKQILQARDRERKTIITDERVRQLWTECMLDFIVDILRKLYMVKVEPIAATSVAAEDNATEAPANPVRTYLLTCERQVFISRKRIYISNEADLKREIEISKQRWEKNHALQFSTRAEMVAVDGAIELRVPNDQPKNGPFRLFIDTCFLVHIRKCLRGYFMVMLAKTKERARQLKAVETEATEEMTVDAAKELSPSSIVKDEKDTTTQTLEGKEVQQTKVEGRDEATGLAVVNTIVES</sequence>
<dbReference type="Pfam" id="PF22600">
    <property type="entry name" value="MTPAP-like_central"/>
    <property type="match status" value="1"/>
</dbReference>
<keyword evidence="4" id="KW-0479">Metal-binding</keyword>
<feature type="domain" description="Poly(A) RNA polymerase mitochondrial-like central palm" evidence="8">
    <location>
        <begin position="76"/>
        <end position="209"/>
    </location>
</feature>
<accession>A0A182PMH1</accession>
<feature type="compositionally biased region" description="Basic and acidic residues" evidence="6">
    <location>
        <begin position="686"/>
        <end position="707"/>
    </location>
</feature>
<evidence type="ECO:0000256" key="3">
    <source>
        <dbReference type="ARBA" id="ARBA00022679"/>
    </source>
</evidence>
<feature type="compositionally biased region" description="Basic residues" evidence="6">
    <location>
        <begin position="29"/>
        <end position="47"/>
    </location>
</feature>
<protein>
    <submittedName>
        <fullName evidence="9">Uncharacterized protein</fullName>
    </submittedName>
</protein>
<feature type="compositionally biased region" description="Polar residues" evidence="6">
    <location>
        <begin position="428"/>
        <end position="463"/>
    </location>
</feature>
<comment type="cofactor">
    <cofactor evidence="1">
        <name>Mn(2+)</name>
        <dbReference type="ChEBI" id="CHEBI:29035"/>
    </cofactor>
</comment>
<dbReference type="Proteomes" id="UP000075885">
    <property type="component" value="Unassembled WGS sequence"/>
</dbReference>
<dbReference type="PANTHER" id="PTHR12271">
    <property type="entry name" value="POLY A POLYMERASE CID PAP -RELATED"/>
    <property type="match status" value="1"/>
</dbReference>
<feature type="region of interest" description="Disordered" evidence="6">
    <location>
        <begin position="1"/>
        <end position="55"/>
    </location>
</feature>
<dbReference type="GO" id="GO:0050265">
    <property type="term" value="F:RNA uridylyltransferase activity"/>
    <property type="evidence" value="ECO:0007669"/>
    <property type="project" value="TreeGrafter"/>
</dbReference>
<dbReference type="STRING" id="199890.A0A182PMH1"/>
<dbReference type="CDD" id="cd05402">
    <property type="entry name" value="NT_PAP_TUTase"/>
    <property type="match status" value="1"/>
</dbReference>
<evidence type="ECO:0000256" key="4">
    <source>
        <dbReference type="ARBA" id="ARBA00022723"/>
    </source>
</evidence>
<reference evidence="9" key="2">
    <citation type="submission" date="2020-05" db="UniProtKB">
        <authorList>
            <consortium name="EnsemblMetazoa"/>
        </authorList>
    </citation>
    <scope>IDENTIFICATION</scope>
    <source>
        <strain evidence="9">Epiroticus2</strain>
    </source>
</reference>
<dbReference type="VEuPathDB" id="VectorBase:AEPI008144"/>
<feature type="compositionally biased region" description="Low complexity" evidence="6">
    <location>
        <begin position="10"/>
        <end position="26"/>
    </location>
</feature>
<evidence type="ECO:0000259" key="8">
    <source>
        <dbReference type="Pfam" id="PF22600"/>
    </source>
</evidence>
<evidence type="ECO:0000256" key="1">
    <source>
        <dbReference type="ARBA" id="ARBA00001936"/>
    </source>
</evidence>
<evidence type="ECO:0000256" key="2">
    <source>
        <dbReference type="ARBA" id="ARBA00001946"/>
    </source>
</evidence>
<dbReference type="GO" id="GO:0031123">
    <property type="term" value="P:RNA 3'-end processing"/>
    <property type="evidence" value="ECO:0007669"/>
    <property type="project" value="TreeGrafter"/>
</dbReference>
<dbReference type="AlphaFoldDB" id="A0A182PMH1"/>
<dbReference type="InterPro" id="IPR054708">
    <property type="entry name" value="MTPAP-like_central"/>
</dbReference>
<organism evidence="9 10">
    <name type="scientific">Anopheles epiroticus</name>
    <dbReference type="NCBI Taxonomy" id="199890"/>
    <lineage>
        <taxon>Eukaryota</taxon>
        <taxon>Metazoa</taxon>
        <taxon>Ecdysozoa</taxon>
        <taxon>Arthropoda</taxon>
        <taxon>Hexapoda</taxon>
        <taxon>Insecta</taxon>
        <taxon>Pterygota</taxon>
        <taxon>Neoptera</taxon>
        <taxon>Endopterygota</taxon>
        <taxon>Diptera</taxon>
        <taxon>Nematocera</taxon>
        <taxon>Culicoidea</taxon>
        <taxon>Culicidae</taxon>
        <taxon>Anophelinae</taxon>
        <taxon>Anopheles</taxon>
    </lineage>
</organism>
<evidence type="ECO:0000259" key="7">
    <source>
        <dbReference type="Pfam" id="PF03828"/>
    </source>
</evidence>
<dbReference type="Pfam" id="PF03828">
    <property type="entry name" value="PAP_assoc"/>
    <property type="match status" value="1"/>
</dbReference>
<evidence type="ECO:0000256" key="6">
    <source>
        <dbReference type="SAM" id="MobiDB-lite"/>
    </source>
</evidence>
<evidence type="ECO:0000313" key="10">
    <source>
        <dbReference type="Proteomes" id="UP000075885"/>
    </source>
</evidence>
<feature type="domain" description="PAP-associated" evidence="7">
    <location>
        <begin position="297"/>
        <end position="368"/>
    </location>
</feature>
<keyword evidence="5" id="KW-0460">Magnesium</keyword>
<keyword evidence="3" id="KW-0808">Transferase</keyword>
<dbReference type="GO" id="GO:1990817">
    <property type="term" value="F:poly(A) RNA polymerase activity"/>
    <property type="evidence" value="ECO:0007669"/>
    <property type="project" value="UniProtKB-ARBA"/>
</dbReference>
<feature type="region of interest" description="Disordered" evidence="6">
    <location>
        <begin position="417"/>
        <end position="463"/>
    </location>
</feature>
<dbReference type="Gene3D" id="1.10.1410.10">
    <property type="match status" value="1"/>
</dbReference>